<evidence type="ECO:0000256" key="4">
    <source>
        <dbReference type="PROSITE-ProRule" id="PRU00433"/>
    </source>
</evidence>
<dbReference type="Pfam" id="PF00034">
    <property type="entry name" value="Cytochrom_C"/>
    <property type="match status" value="1"/>
</dbReference>
<proteinExistence type="predicted"/>
<dbReference type="GO" id="GO:0046872">
    <property type="term" value="F:metal ion binding"/>
    <property type="evidence" value="ECO:0007669"/>
    <property type="project" value="UniProtKB-KW"/>
</dbReference>
<dbReference type="PROSITE" id="PS51007">
    <property type="entry name" value="CYTC"/>
    <property type="match status" value="1"/>
</dbReference>
<dbReference type="AlphaFoldDB" id="A0A4Y4WSA9"/>
<gene>
    <name evidence="6" type="ORF">B0X69_07905</name>
</gene>
<feature type="domain" description="Cytochrome c" evidence="5">
    <location>
        <begin position="25"/>
        <end position="112"/>
    </location>
</feature>
<keyword evidence="2 4" id="KW-0479">Metal-binding</keyword>
<dbReference type="GO" id="GO:0009055">
    <property type="term" value="F:electron transfer activity"/>
    <property type="evidence" value="ECO:0007669"/>
    <property type="project" value="InterPro"/>
</dbReference>
<dbReference type="Proteomes" id="UP000319468">
    <property type="component" value="Unassembled WGS sequence"/>
</dbReference>
<dbReference type="InterPro" id="IPR036909">
    <property type="entry name" value="Cyt_c-like_dom_sf"/>
</dbReference>
<evidence type="ECO:0000313" key="6">
    <source>
        <dbReference type="EMBL" id="OOQ30313.1"/>
    </source>
</evidence>
<sequence>MRLFIALVLFLWWLSLSAKEADFISDLEYGMALYKNPRGVACAKCHGIKGEKQEITFYYEKGEKKILYAPKINHLDFKTFKDALSLGKGMMPKYNLNLEEIQAIYLYITSLEHKEGRKEESKDPSKP</sequence>
<dbReference type="GO" id="GO:0020037">
    <property type="term" value="F:heme binding"/>
    <property type="evidence" value="ECO:0007669"/>
    <property type="project" value="InterPro"/>
</dbReference>
<dbReference type="Gene3D" id="1.10.760.10">
    <property type="entry name" value="Cytochrome c-like domain"/>
    <property type="match status" value="1"/>
</dbReference>
<protein>
    <submittedName>
        <fullName evidence="6">Cytochrome C oxidase subunit III</fullName>
    </submittedName>
</protein>
<evidence type="ECO:0000256" key="3">
    <source>
        <dbReference type="ARBA" id="ARBA00023004"/>
    </source>
</evidence>
<dbReference type="RefSeq" id="WP_078299804.1">
    <property type="nucleotide sequence ID" value="NZ_MUPM01000257.1"/>
</dbReference>
<evidence type="ECO:0000313" key="7">
    <source>
        <dbReference type="Proteomes" id="UP000319468"/>
    </source>
</evidence>
<dbReference type="EMBL" id="MUPM01000257">
    <property type="protein sequence ID" value="OOQ30313.1"/>
    <property type="molecule type" value="Genomic_DNA"/>
</dbReference>
<keyword evidence="3 4" id="KW-0408">Iron</keyword>
<evidence type="ECO:0000259" key="5">
    <source>
        <dbReference type="PROSITE" id="PS51007"/>
    </source>
</evidence>
<reference evidence="6 7" key="1">
    <citation type="journal article" date="2017" name="Front. Cell. Infect. Microbiol.">
        <title>Whole Genome Sequence and Phylogenetic Analysis Show Helicobacter pylori Strains from Latin America Have Followed a Unique Evolution Pathway.</title>
        <authorList>
            <person name="Munoz-Ramirez Z.Y."/>
            <person name="Mendez-Tenorio A."/>
            <person name="Kato I."/>
            <person name="Bravo M.M."/>
            <person name="Rizzato C."/>
            <person name="Thorell K."/>
            <person name="Torres R.C."/>
            <person name="Aviles-Jimenez F."/>
            <person name="Camorlinga M."/>
            <person name="Canzian F."/>
            <person name="Torres J."/>
        </authorList>
    </citation>
    <scope>NUCLEOTIDE SEQUENCE [LARGE SCALE GENOMIC DNA]</scope>
    <source>
        <strain evidence="6 7">CM22347</strain>
    </source>
</reference>
<comment type="caution">
    <text evidence="6">The sequence shown here is derived from an EMBL/GenBank/DDBJ whole genome shotgun (WGS) entry which is preliminary data.</text>
</comment>
<dbReference type="InterPro" id="IPR009056">
    <property type="entry name" value="Cyt_c-like_dom"/>
</dbReference>
<dbReference type="SUPFAM" id="SSF46626">
    <property type="entry name" value="Cytochrome c"/>
    <property type="match status" value="1"/>
</dbReference>
<organism evidence="6 7">
    <name type="scientific">Helicobacter pylori</name>
    <name type="common">Campylobacter pylori</name>
    <dbReference type="NCBI Taxonomy" id="210"/>
    <lineage>
        <taxon>Bacteria</taxon>
        <taxon>Pseudomonadati</taxon>
        <taxon>Campylobacterota</taxon>
        <taxon>Epsilonproteobacteria</taxon>
        <taxon>Campylobacterales</taxon>
        <taxon>Helicobacteraceae</taxon>
        <taxon>Helicobacter</taxon>
    </lineage>
</organism>
<keyword evidence="1 4" id="KW-0349">Heme</keyword>
<name>A0A4Y4WSA9_HELPX</name>
<evidence type="ECO:0000256" key="2">
    <source>
        <dbReference type="ARBA" id="ARBA00022723"/>
    </source>
</evidence>
<accession>A0A4Y4WSA9</accession>
<evidence type="ECO:0000256" key="1">
    <source>
        <dbReference type="ARBA" id="ARBA00022617"/>
    </source>
</evidence>